<evidence type="ECO:0000313" key="6">
    <source>
        <dbReference type="EMBL" id="QJC96663.1"/>
    </source>
</evidence>
<evidence type="ECO:0000256" key="1">
    <source>
        <dbReference type="ARBA" id="ARBA00001864"/>
    </source>
</evidence>
<comment type="catalytic activity">
    <reaction evidence="1 5">
        <text>3-dehydroquinate = 3-dehydroshikimate + H2O</text>
        <dbReference type="Rhea" id="RHEA:21096"/>
        <dbReference type="ChEBI" id="CHEBI:15377"/>
        <dbReference type="ChEBI" id="CHEBI:16630"/>
        <dbReference type="ChEBI" id="CHEBI:32364"/>
        <dbReference type="EC" id="4.2.1.10"/>
    </reaction>
</comment>
<proteinExistence type="inferred from homology"/>
<dbReference type="InterPro" id="IPR001381">
    <property type="entry name" value="DHquinase_I"/>
</dbReference>
<dbReference type="CDD" id="cd00502">
    <property type="entry name" value="DHQase_I"/>
    <property type="match status" value="1"/>
</dbReference>
<keyword evidence="5" id="KW-0028">Amino-acid biosynthesis</keyword>
<accession>A0ABX6LXP2</accession>
<evidence type="ECO:0000256" key="3">
    <source>
        <dbReference type="ARBA" id="ARBA00023239"/>
    </source>
</evidence>
<dbReference type="EMBL" id="CP051464">
    <property type="protein sequence ID" value="QJC96663.1"/>
    <property type="molecule type" value="Genomic_DNA"/>
</dbReference>
<evidence type="ECO:0000313" key="7">
    <source>
        <dbReference type="Proteomes" id="UP000501048"/>
    </source>
</evidence>
<keyword evidence="3 5" id="KW-0456">Lyase</keyword>
<gene>
    <name evidence="6" type="primary">aroC</name>
    <name evidence="5" type="synonym">aroD</name>
    <name evidence="6" type="ORF">HC660_21880</name>
</gene>
<dbReference type="SUPFAM" id="SSF51569">
    <property type="entry name" value="Aldolase"/>
    <property type="match status" value="1"/>
</dbReference>
<feature type="active site" description="Proton donor/acceptor" evidence="5">
    <location>
        <position position="143"/>
    </location>
</feature>
<dbReference type="NCBIfam" id="TIGR01093">
    <property type="entry name" value="aroD"/>
    <property type="match status" value="1"/>
</dbReference>
<dbReference type="Gene3D" id="3.20.20.70">
    <property type="entry name" value="Aldolase class I"/>
    <property type="match status" value="1"/>
</dbReference>
<dbReference type="InterPro" id="IPR050146">
    <property type="entry name" value="Type-I_3-dehydroquinase"/>
</dbReference>
<dbReference type="PANTHER" id="PTHR43699:SF1">
    <property type="entry name" value="3-DEHYDROQUINATE DEHYDRATASE"/>
    <property type="match status" value="1"/>
</dbReference>
<dbReference type="HAMAP" id="MF_00214">
    <property type="entry name" value="AroD"/>
    <property type="match status" value="1"/>
</dbReference>
<dbReference type="PANTHER" id="PTHR43699">
    <property type="entry name" value="3-DEHYDROQUINATE DEHYDRATASE"/>
    <property type="match status" value="1"/>
</dbReference>
<feature type="binding site" evidence="5">
    <location>
        <position position="82"/>
    </location>
    <ligand>
        <name>3-dehydroquinate</name>
        <dbReference type="ChEBI" id="CHEBI:32364"/>
    </ligand>
</feature>
<keyword evidence="2 5" id="KW-0057">Aromatic amino acid biosynthesis</keyword>
<feature type="binding site" evidence="5">
    <location>
        <position position="232"/>
    </location>
    <ligand>
        <name>3-dehydroquinate</name>
        <dbReference type="ChEBI" id="CHEBI:32364"/>
    </ligand>
</feature>
<comment type="subunit">
    <text evidence="5">Homodimer.</text>
</comment>
<evidence type="ECO:0000256" key="5">
    <source>
        <dbReference type="HAMAP-Rule" id="MF_00214"/>
    </source>
</evidence>
<keyword evidence="4 5" id="KW-0704">Schiff base</keyword>
<dbReference type="GeneID" id="76982922"/>
<dbReference type="RefSeq" id="WP_168748146.1">
    <property type="nucleotide sequence ID" value="NZ_CP051464.1"/>
</dbReference>
<evidence type="ECO:0000256" key="4">
    <source>
        <dbReference type="ARBA" id="ARBA00023270"/>
    </source>
</evidence>
<comment type="function">
    <text evidence="5">Involved in the third step of the chorismate pathway, which leads to the biosynthesis of aromatic amino acids. Catalyzes the cis-dehydration of 3-dehydroquinate (DHQ) and introduces the first double bond of the aromatic ring to yield 3-dehydroshikimate.</text>
</comment>
<comment type="pathway">
    <text evidence="5">Metabolic intermediate biosynthesis; chorismate biosynthesis; chorismate from D-erythrose 4-phosphate and phosphoenolpyruvate: step 3/7.</text>
</comment>
<dbReference type="Proteomes" id="UP000501048">
    <property type="component" value="Chromosome"/>
</dbReference>
<feature type="binding site" evidence="5">
    <location>
        <begin position="46"/>
        <end position="48"/>
    </location>
    <ligand>
        <name>3-dehydroquinate</name>
        <dbReference type="ChEBI" id="CHEBI:32364"/>
    </ligand>
</feature>
<evidence type="ECO:0000256" key="2">
    <source>
        <dbReference type="ARBA" id="ARBA00023141"/>
    </source>
</evidence>
<dbReference type="InterPro" id="IPR013785">
    <property type="entry name" value="Aldolase_TIM"/>
</dbReference>
<reference evidence="6 7" key="1">
    <citation type="submission" date="2020-04" db="EMBL/GenBank/DDBJ databases">
        <title>Plant growth promoting and environmental Bacillus: genomic and epigenetic comparison.</title>
        <authorList>
            <person name="Reva O.N."/>
            <person name="Lutz S."/>
            <person name="Ahrens C.H."/>
        </authorList>
    </citation>
    <scope>NUCLEOTIDE SEQUENCE [LARGE SCALE GENOMIC DNA]</scope>
    <source>
        <strain evidence="6 7">UCMB5075</strain>
    </source>
</reference>
<comment type="similarity">
    <text evidence="5">Belongs to the type-I 3-dehydroquinase family.</text>
</comment>
<feature type="active site" description="Schiff-base intermediate with substrate" evidence="5">
    <location>
        <position position="170"/>
    </location>
</feature>
<feature type="binding site" evidence="5">
    <location>
        <position position="236"/>
    </location>
    <ligand>
        <name>3-dehydroquinate</name>
        <dbReference type="ChEBI" id="CHEBI:32364"/>
    </ligand>
</feature>
<organism evidence="6 7">
    <name type="scientific">Bacillus mojavensis</name>
    <dbReference type="NCBI Taxonomy" id="72360"/>
    <lineage>
        <taxon>Bacteria</taxon>
        <taxon>Bacillati</taxon>
        <taxon>Bacillota</taxon>
        <taxon>Bacilli</taxon>
        <taxon>Bacillales</taxon>
        <taxon>Bacillaceae</taxon>
        <taxon>Bacillus</taxon>
    </lineage>
</organism>
<comment type="caution">
    <text evidence="5">Lacks conserved residue(s) required for the propagation of feature annotation.</text>
</comment>
<dbReference type="EC" id="4.2.1.10" evidence="5"/>
<protein>
    <recommendedName>
        <fullName evidence="5">3-dehydroquinate dehydratase</fullName>
        <shortName evidence="5">3-dehydroquinase</shortName>
        <ecNumber evidence="5">4.2.1.10</ecNumber>
    </recommendedName>
    <alternativeName>
        <fullName evidence="5">Type I DHQase</fullName>
    </alternativeName>
    <alternativeName>
        <fullName evidence="5">Type I dehydroquinase</fullName>
        <shortName evidence="5">DHQ1</shortName>
    </alternativeName>
</protein>
<dbReference type="PROSITE" id="PS01028">
    <property type="entry name" value="DEHYDROQUINASE_I"/>
    <property type="match status" value="1"/>
</dbReference>
<sequence length="258" mass="28487">MNTLTIKGVSIGEGMPKIIVPLMGKTEKQILKEAEAVKLLDPDIVEWRVDGFEKADDSEAVIKMISKLRESLKDKLFLFTFRSHKEGGSKEMDVSSYIALLEMAIRTKDIDFIDIELFSGEANVKALVSLAGENGVHVIMSNHDFQNTPAKDEIISRLRKMQELGAHIPKIAVMPKDTGDLLTLLDATYTMKTKYADRPMITMSMAGTGLISRLSGEIFGSACTFGAGEEASAPGQIPVSELRNVLEVLHKHTYTENR</sequence>
<feature type="binding site" evidence="5">
    <location>
        <position position="213"/>
    </location>
    <ligand>
        <name>3-dehydroquinate</name>
        <dbReference type="ChEBI" id="CHEBI:32364"/>
    </ligand>
</feature>
<name>A0ABX6LXP2_BACMO</name>
<dbReference type="Pfam" id="PF01487">
    <property type="entry name" value="DHquinase_I"/>
    <property type="match status" value="1"/>
</dbReference>
<keyword evidence="7" id="KW-1185">Reference proteome</keyword>
<dbReference type="InterPro" id="IPR018508">
    <property type="entry name" value="3-dehydroquinate_DH_AS"/>
</dbReference>